<comment type="catalytic activity">
    <reaction evidence="9">
        <text>diphthine-[translation elongation factor 2] + NH4(+) + ATP = diphthamide-[translation elongation factor 2] + AMP + diphosphate + H(+)</text>
        <dbReference type="Rhea" id="RHEA:19753"/>
        <dbReference type="Rhea" id="RHEA-COMP:10172"/>
        <dbReference type="Rhea" id="RHEA-COMP:10174"/>
        <dbReference type="ChEBI" id="CHEBI:15378"/>
        <dbReference type="ChEBI" id="CHEBI:16692"/>
        <dbReference type="ChEBI" id="CHEBI:28938"/>
        <dbReference type="ChEBI" id="CHEBI:30616"/>
        <dbReference type="ChEBI" id="CHEBI:33019"/>
        <dbReference type="ChEBI" id="CHEBI:82696"/>
        <dbReference type="ChEBI" id="CHEBI:456215"/>
        <dbReference type="EC" id="6.3.1.14"/>
    </reaction>
</comment>
<evidence type="ECO:0000256" key="8">
    <source>
        <dbReference type="ARBA" id="ARBA00031552"/>
    </source>
</evidence>
<evidence type="ECO:0000256" key="10">
    <source>
        <dbReference type="SAM" id="MobiDB-lite"/>
    </source>
</evidence>
<dbReference type="FunFam" id="3.90.1490.10:FF:000001">
    <property type="entry name" value="Diphthine--ammonia ligase"/>
    <property type="match status" value="1"/>
</dbReference>
<dbReference type="PANTHER" id="PTHR12196:SF2">
    <property type="entry name" value="DIPHTHINE--AMMONIA LIGASE"/>
    <property type="match status" value="1"/>
</dbReference>
<dbReference type="Gene3D" id="3.40.50.620">
    <property type="entry name" value="HUPs"/>
    <property type="match status" value="1"/>
</dbReference>
<dbReference type="InterPro" id="IPR035959">
    <property type="entry name" value="RutC-like_sf"/>
</dbReference>
<keyword evidence="13" id="KW-1185">Reference proteome</keyword>
<proteinExistence type="predicted"/>
<dbReference type="InterPro" id="IPR014729">
    <property type="entry name" value="Rossmann-like_a/b/a_fold"/>
</dbReference>
<dbReference type="GO" id="GO:0017178">
    <property type="term" value="F:diphthine-ammonia ligase activity"/>
    <property type="evidence" value="ECO:0007669"/>
    <property type="project" value="UniProtKB-EC"/>
</dbReference>
<dbReference type="SUPFAM" id="SSF55298">
    <property type="entry name" value="YjgF-like"/>
    <property type="match status" value="2"/>
</dbReference>
<evidence type="ECO:0000313" key="13">
    <source>
        <dbReference type="Proteomes" id="UP001294444"/>
    </source>
</evidence>
<evidence type="ECO:0000256" key="3">
    <source>
        <dbReference type="ARBA" id="ARBA00018426"/>
    </source>
</evidence>
<protein>
    <recommendedName>
        <fullName evidence="3">Diphthine--ammonia ligase</fullName>
        <ecNumber evidence="2">6.3.1.14</ecNumber>
    </recommendedName>
    <alternativeName>
        <fullName evidence="7">Diphthamide synthase</fullName>
    </alternativeName>
    <alternativeName>
        <fullName evidence="8">Diphthamide synthetase</fullName>
    </alternativeName>
</protein>
<dbReference type="FunFam" id="3.40.50.620:FF:000145">
    <property type="entry name" value="ATP-binding domain containing protein"/>
    <property type="match status" value="1"/>
</dbReference>
<evidence type="ECO:0000256" key="2">
    <source>
        <dbReference type="ARBA" id="ARBA00012089"/>
    </source>
</evidence>
<feature type="domain" description="Diphthamide synthase" evidence="11">
    <location>
        <begin position="99"/>
        <end position="248"/>
    </location>
</feature>
<evidence type="ECO:0000313" key="12">
    <source>
        <dbReference type="EMBL" id="SNX86430.1"/>
    </source>
</evidence>
<name>A0AAJ5C711_9BASI</name>
<evidence type="ECO:0000256" key="9">
    <source>
        <dbReference type="ARBA" id="ARBA00048108"/>
    </source>
</evidence>
<evidence type="ECO:0000256" key="7">
    <source>
        <dbReference type="ARBA" id="ARBA00029814"/>
    </source>
</evidence>
<dbReference type="InterPro" id="IPR030662">
    <property type="entry name" value="DPH6/MJ0570"/>
</dbReference>
<dbReference type="Gene3D" id="3.30.1330.40">
    <property type="entry name" value="RutC-like"/>
    <property type="match status" value="2"/>
</dbReference>
<evidence type="ECO:0000259" key="11">
    <source>
        <dbReference type="Pfam" id="PF01902"/>
    </source>
</evidence>
<dbReference type="CDD" id="cd06155">
    <property type="entry name" value="eu_AANH_C_1"/>
    <property type="match status" value="1"/>
</dbReference>
<comment type="caution">
    <text evidence="12">The sequence shown here is derived from an EMBL/GenBank/DDBJ whole genome shotgun (WGS) entry which is preliminary data.</text>
</comment>
<gene>
    <name evidence="12" type="ORF">MEPE_05139</name>
</gene>
<dbReference type="EC" id="6.3.1.14" evidence="2"/>
<evidence type="ECO:0000256" key="6">
    <source>
        <dbReference type="ARBA" id="ARBA00022840"/>
    </source>
</evidence>
<dbReference type="PANTHER" id="PTHR12196">
    <property type="entry name" value="DOMAIN OF UNKNOWN FUNCTION 71 DUF71 -CONTAINING PROTEIN"/>
    <property type="match status" value="1"/>
</dbReference>
<comment type="pathway">
    <text evidence="1">Protein modification; peptidyl-diphthamide biosynthesis.</text>
</comment>
<dbReference type="CDD" id="cd06156">
    <property type="entry name" value="eu_AANH_C_2"/>
    <property type="match status" value="1"/>
</dbReference>
<evidence type="ECO:0000256" key="4">
    <source>
        <dbReference type="ARBA" id="ARBA00022598"/>
    </source>
</evidence>
<feature type="compositionally biased region" description="Basic and acidic residues" evidence="10">
    <location>
        <begin position="622"/>
        <end position="636"/>
    </location>
</feature>
<dbReference type="Gene3D" id="3.90.1490.10">
    <property type="entry name" value="putative n-type atp pyrophosphatase, domain 2"/>
    <property type="match status" value="1"/>
</dbReference>
<dbReference type="AlphaFoldDB" id="A0AAJ5C711"/>
<feature type="region of interest" description="Disordered" evidence="10">
    <location>
        <begin position="619"/>
        <end position="654"/>
    </location>
</feature>
<dbReference type="InterPro" id="IPR002761">
    <property type="entry name" value="Diphthami_syn_dom"/>
</dbReference>
<accession>A0AAJ5C711</accession>
<reference evidence="12" key="1">
    <citation type="submission" date="2023-10" db="EMBL/GenBank/DDBJ databases">
        <authorList>
            <person name="Guldener U."/>
        </authorList>
    </citation>
    <scope>NUCLEOTIDE SEQUENCE</scope>
    <source>
        <strain evidence="12">Mp4</strain>
    </source>
</reference>
<organism evidence="12 13">
    <name type="scientific">Melanopsichium pennsylvanicum</name>
    <dbReference type="NCBI Taxonomy" id="63383"/>
    <lineage>
        <taxon>Eukaryota</taxon>
        <taxon>Fungi</taxon>
        <taxon>Dikarya</taxon>
        <taxon>Basidiomycota</taxon>
        <taxon>Ustilaginomycotina</taxon>
        <taxon>Ustilaginomycetes</taxon>
        <taxon>Ustilaginales</taxon>
        <taxon>Ustilaginaceae</taxon>
        <taxon>Melanopsichium</taxon>
    </lineage>
</organism>
<dbReference type="CDD" id="cd01994">
    <property type="entry name" value="AANH_PF0828-like"/>
    <property type="match status" value="1"/>
</dbReference>
<evidence type="ECO:0000256" key="5">
    <source>
        <dbReference type="ARBA" id="ARBA00022741"/>
    </source>
</evidence>
<feature type="domain" description="Diphthamide synthase" evidence="11">
    <location>
        <begin position="1"/>
        <end position="75"/>
    </location>
</feature>
<dbReference type="GO" id="GO:0017183">
    <property type="term" value="P:protein histidyl modification to diphthamide"/>
    <property type="evidence" value="ECO:0007669"/>
    <property type="project" value="TreeGrafter"/>
</dbReference>
<dbReference type="Pfam" id="PF01902">
    <property type="entry name" value="Diphthami_syn_2"/>
    <property type="match status" value="2"/>
</dbReference>
<keyword evidence="6" id="KW-0067">ATP-binding</keyword>
<evidence type="ECO:0000256" key="1">
    <source>
        <dbReference type="ARBA" id="ARBA00005156"/>
    </source>
</evidence>
<keyword evidence="4" id="KW-0436">Ligase</keyword>
<sequence length="793" mass="87784">MKVVGLLSGGKDSCYNLIHCVQQGHEIVALATLSPPGSKDELDSYMYQTVGHDAVHLVAQAMDLPLYRRIIKGTAINQKSEYGSRAPSCWKTPAQESLDDETEDLYHLLMEVKLHHPEIQAVSVGAILSNYQRVRVEHVSLRPELNLTPLTFLWQRSQSELYAEMLDTGLVSIIIKVAGIGLDQRDLGKTLGQMQIKLEKLNSMYGAHVCGEGGEYETLTINSPLFKKRLDVGETETVVHSDSAFGSVSYLRLKNARLVEKATEGKHAAKARTPPLLDKVGRRTLRAASNAIAIIENKRSSASFKHGLDCFKIRDHQPLPQPSIRRKGRYLVLSNIIGTPFTSTQDQVKSAFTTISSLLSTIPPSNSLDLSHISHINLYLSSQTLFPLINSVYRTMFGVSPPTRACVALPCLPQGVDLVINAIAFDDTLFSSNSTASQFDRRALHVQARSFWAPANIGPYSQSLVVAEKVWIAGQIGLVPADLTLPEGGRRETEQAALSVQHARRIFKATLGDMGGRSVDKGWVEGGLCWIEQGAGRIEVATRVWMAQAVELSHQEECQDDENQETREGEEQDEYWLGQTHLSGQGLPPMLFVTLPKGALPRSAVIEWQITAHTGRFPSSLLRDEHVPNKVGKHNEEEDDDDDDDDDEQEFIGSDVDDVIIHRTQAVLTSSNGTTFLVVHTITRSQDAKSQFGILCLSRLKRTQVEQESAEQTLTTSLRELVDRAYATQLFQPLEPHGAQDEALHLLETVLSQNDTEPKLLDKAQRIPCSCLHILSPDSTTQPVELAFVWHGI</sequence>
<dbReference type="SUPFAM" id="SSF52402">
    <property type="entry name" value="Adenine nucleotide alpha hydrolases-like"/>
    <property type="match status" value="1"/>
</dbReference>
<feature type="compositionally biased region" description="Acidic residues" evidence="10">
    <location>
        <begin position="637"/>
        <end position="654"/>
    </location>
</feature>
<dbReference type="GO" id="GO:0005524">
    <property type="term" value="F:ATP binding"/>
    <property type="evidence" value="ECO:0007669"/>
    <property type="project" value="UniProtKB-KW"/>
</dbReference>
<dbReference type="NCBIfam" id="TIGR00290">
    <property type="entry name" value="MJ0570_dom"/>
    <property type="match status" value="1"/>
</dbReference>
<dbReference type="EMBL" id="OAPG01000014">
    <property type="protein sequence ID" value="SNX86430.1"/>
    <property type="molecule type" value="Genomic_DNA"/>
</dbReference>
<dbReference type="Proteomes" id="UP001294444">
    <property type="component" value="Unassembled WGS sequence"/>
</dbReference>
<keyword evidence="5" id="KW-0547">Nucleotide-binding</keyword>